<evidence type="ECO:0000256" key="2">
    <source>
        <dbReference type="SAM" id="Phobius"/>
    </source>
</evidence>
<gene>
    <name evidence="3" type="ORF">FYK55_19690</name>
</gene>
<dbReference type="Proteomes" id="UP000324479">
    <property type="component" value="Unassembled WGS sequence"/>
</dbReference>
<keyword evidence="4" id="KW-1185">Reference proteome</keyword>
<sequence length="387" mass="42841">MKQLSAIKAAHPTNVRRQPIRRAFGPALSSSVSVEFAFCRAIAKKNGNRACQTSSLRNRQRTLIRQPAGSLYQTRSRDVADTCHWPVFDHRTDKAKLCSGARFTHRVFDDSSCETSMSNAFEPQTNEFDAPRQTSGSNRGCLWGCLIVAGLLISVVLCMVIGSYWFLTNQIAKYTSDQPVELPTVQYSEEELATLEARVESFRQKLESGETPEQDLVLTAEEINALIGKNEDLRGRVYVKIENGKVKGDVSFPLDNFPGGSGRFFNGSASFDVSMENGVLIVTADQAEVNGDPVPEAFMEGLRRENLARDVYKDPKNAKFMRQFKDIRIQDDKVILEVRRDGDVQTPADADSDDQESSAEEDAAGSEETSTEEAATPSDADETPTTE</sequence>
<comment type="caution">
    <text evidence="3">The sequence shown here is derived from an EMBL/GenBank/DDBJ whole genome shotgun (WGS) entry which is preliminary data.</text>
</comment>
<feature type="transmembrane region" description="Helical" evidence="2">
    <location>
        <begin position="141"/>
        <end position="167"/>
    </location>
</feature>
<dbReference type="EMBL" id="VWOX01000011">
    <property type="protein sequence ID" value="KAA5541113.1"/>
    <property type="molecule type" value="Genomic_DNA"/>
</dbReference>
<keyword evidence="2" id="KW-0812">Transmembrane</keyword>
<organism evidence="3 4">
    <name type="scientific">Roseiconus nitratireducens</name>
    <dbReference type="NCBI Taxonomy" id="2605748"/>
    <lineage>
        <taxon>Bacteria</taxon>
        <taxon>Pseudomonadati</taxon>
        <taxon>Planctomycetota</taxon>
        <taxon>Planctomycetia</taxon>
        <taxon>Pirellulales</taxon>
        <taxon>Pirellulaceae</taxon>
        <taxon>Roseiconus</taxon>
    </lineage>
</organism>
<feature type="region of interest" description="Disordered" evidence="1">
    <location>
        <begin position="338"/>
        <end position="387"/>
    </location>
</feature>
<keyword evidence="2" id="KW-0472">Membrane</keyword>
<evidence type="ECO:0000256" key="1">
    <source>
        <dbReference type="SAM" id="MobiDB-lite"/>
    </source>
</evidence>
<name>A0A5M6D1C1_9BACT</name>
<accession>A0A5M6D1C1</accession>
<evidence type="ECO:0000313" key="4">
    <source>
        <dbReference type="Proteomes" id="UP000324479"/>
    </source>
</evidence>
<evidence type="ECO:0000313" key="3">
    <source>
        <dbReference type="EMBL" id="KAA5541113.1"/>
    </source>
</evidence>
<dbReference type="AlphaFoldDB" id="A0A5M6D1C1"/>
<dbReference type="RefSeq" id="WP_150078157.1">
    <property type="nucleotide sequence ID" value="NZ_VWOX01000011.1"/>
</dbReference>
<proteinExistence type="predicted"/>
<keyword evidence="2" id="KW-1133">Transmembrane helix</keyword>
<protein>
    <submittedName>
        <fullName evidence="3">Uncharacterized protein</fullName>
    </submittedName>
</protein>
<reference evidence="3 4" key="1">
    <citation type="submission" date="2019-08" db="EMBL/GenBank/DDBJ databases">
        <authorList>
            <person name="Dhanesh K."/>
            <person name="Kumar G."/>
            <person name="Sasikala C."/>
            <person name="Venkata Ramana C."/>
        </authorList>
    </citation>
    <scope>NUCLEOTIDE SEQUENCE [LARGE SCALE GENOMIC DNA]</scope>
    <source>
        <strain evidence="3 4">JC645</strain>
    </source>
</reference>
<feature type="compositionally biased region" description="Acidic residues" evidence="1">
    <location>
        <begin position="350"/>
        <end position="371"/>
    </location>
</feature>